<dbReference type="GO" id="GO:0019005">
    <property type="term" value="C:SCF ubiquitin ligase complex"/>
    <property type="evidence" value="ECO:0007669"/>
    <property type="project" value="TreeGrafter"/>
</dbReference>
<dbReference type="Pfam" id="PF13516">
    <property type="entry name" value="LRR_6"/>
    <property type="match status" value="1"/>
</dbReference>
<dbReference type="RefSeq" id="WP_145457517.1">
    <property type="nucleotide sequence ID" value="NZ_CP036317.1"/>
</dbReference>
<accession>A0A518FT48</accession>
<dbReference type="Proteomes" id="UP000320839">
    <property type="component" value="Chromosome"/>
</dbReference>
<evidence type="ECO:0000313" key="1">
    <source>
        <dbReference type="EMBL" id="QDV19526.1"/>
    </source>
</evidence>
<dbReference type="OrthoDB" id="232968at2"/>
<reference evidence="1 2" key="1">
    <citation type="submission" date="2019-02" db="EMBL/GenBank/DDBJ databases">
        <title>Deep-cultivation of Planctomycetes and their phenomic and genomic characterization uncovers novel biology.</title>
        <authorList>
            <person name="Wiegand S."/>
            <person name="Jogler M."/>
            <person name="Boedeker C."/>
            <person name="Pinto D."/>
            <person name="Vollmers J."/>
            <person name="Rivas-Marin E."/>
            <person name="Kohn T."/>
            <person name="Peeters S.H."/>
            <person name="Heuer A."/>
            <person name="Rast P."/>
            <person name="Oberbeckmann S."/>
            <person name="Bunk B."/>
            <person name="Jeske O."/>
            <person name="Meyerdierks A."/>
            <person name="Storesund J.E."/>
            <person name="Kallscheuer N."/>
            <person name="Luecker S."/>
            <person name="Lage O.M."/>
            <person name="Pohl T."/>
            <person name="Merkel B.J."/>
            <person name="Hornburger P."/>
            <person name="Mueller R.-W."/>
            <person name="Bruemmer F."/>
            <person name="Labrenz M."/>
            <person name="Spormann A.M."/>
            <person name="Op den Camp H."/>
            <person name="Overmann J."/>
            <person name="Amann R."/>
            <person name="Jetten M.S.M."/>
            <person name="Mascher T."/>
            <person name="Medema M.H."/>
            <person name="Devos D.P."/>
            <person name="Kaster A.-K."/>
            <person name="Ovreas L."/>
            <person name="Rohde M."/>
            <person name="Galperin M.Y."/>
            <person name="Jogler C."/>
        </authorList>
    </citation>
    <scope>NUCLEOTIDE SEQUENCE [LARGE SCALE GENOMIC DNA]</scope>
    <source>
        <strain evidence="1 2">Pan153</strain>
    </source>
</reference>
<dbReference type="AlphaFoldDB" id="A0A518FT48"/>
<organism evidence="1 2">
    <name type="scientific">Gimesia panareensis</name>
    <dbReference type="NCBI Taxonomy" id="2527978"/>
    <lineage>
        <taxon>Bacteria</taxon>
        <taxon>Pseudomonadati</taxon>
        <taxon>Planctomycetota</taxon>
        <taxon>Planctomycetia</taxon>
        <taxon>Planctomycetales</taxon>
        <taxon>Planctomycetaceae</taxon>
        <taxon>Gimesia</taxon>
    </lineage>
</organism>
<name>A0A518FT48_9PLAN</name>
<gene>
    <name evidence="1" type="ORF">Pan153_41920</name>
</gene>
<dbReference type="InterPro" id="IPR001611">
    <property type="entry name" value="Leu-rich_rpt"/>
</dbReference>
<dbReference type="Gene3D" id="3.80.10.10">
    <property type="entry name" value="Ribonuclease Inhibitor"/>
    <property type="match status" value="1"/>
</dbReference>
<dbReference type="EMBL" id="CP036317">
    <property type="protein sequence ID" value="QDV19526.1"/>
    <property type="molecule type" value="Genomic_DNA"/>
</dbReference>
<evidence type="ECO:0000313" key="2">
    <source>
        <dbReference type="Proteomes" id="UP000320839"/>
    </source>
</evidence>
<sequence length="200" mass="22487">MDKLASFVKSKEGLAMQNELGDIYVVELTNKNVDDHDLSIFKQPCANEITYLSLNGTQVTDEGISKLASLHRLDDLDLGYTNISGNGFAKLEFESLKKLSLRGCEKLTIIGFKEIIKCRNLEKLNLIESNIDDLFLSEIAKLPKLKTLWADCTKITNDGLPFLNGMTQLISFSSRETAVTREGMLQLLQHLPDLNQEFIM</sequence>
<dbReference type="GO" id="GO:0031146">
    <property type="term" value="P:SCF-dependent proteasomal ubiquitin-dependent protein catabolic process"/>
    <property type="evidence" value="ECO:0007669"/>
    <property type="project" value="TreeGrafter"/>
</dbReference>
<proteinExistence type="predicted"/>
<protein>
    <submittedName>
        <fullName evidence="1">Leucine Rich repeats (2 copies)</fullName>
    </submittedName>
</protein>
<dbReference type="InterPro" id="IPR032675">
    <property type="entry name" value="LRR_dom_sf"/>
</dbReference>
<dbReference type="SUPFAM" id="SSF52047">
    <property type="entry name" value="RNI-like"/>
    <property type="match status" value="1"/>
</dbReference>
<dbReference type="PANTHER" id="PTHR13318">
    <property type="entry name" value="PARTNER OF PAIRED, ISOFORM B-RELATED"/>
    <property type="match status" value="1"/>
</dbReference>